<name>A0AAD9NKQ5_RIDPI</name>
<protein>
    <recommendedName>
        <fullName evidence="3">Reverse transcriptase domain-containing protein</fullName>
    </recommendedName>
</protein>
<evidence type="ECO:0008006" key="3">
    <source>
        <dbReference type="Google" id="ProtNLM"/>
    </source>
</evidence>
<dbReference type="EMBL" id="JAODUO010000844">
    <property type="protein sequence ID" value="KAK2173887.1"/>
    <property type="molecule type" value="Genomic_DNA"/>
</dbReference>
<sequence>MQFYEHCGKFYLEQHPAKKNQRGVRNQREAASGQLRFQYGVEKAIREAKTDYRRKLEGQFLSNYTRSVWQRLQCIADYTQKHSIPGFDSATPDNFNNFYARFERHNLTPTSVSLPNPAVPLFPLFTVQEHEHGSTVVRLQENRCTDDAGALALRFVMQQLESPNRYARILFVDYSSTFNTVIPQKMFDKLQLLSLDLSMCYWLLDFYYSDHR</sequence>
<dbReference type="PANTHER" id="PTHR47510">
    <property type="entry name" value="REVERSE TRANSCRIPTASE DOMAIN-CONTAINING PROTEIN"/>
    <property type="match status" value="1"/>
</dbReference>
<comment type="caution">
    <text evidence="1">The sequence shown here is derived from an EMBL/GenBank/DDBJ whole genome shotgun (WGS) entry which is preliminary data.</text>
</comment>
<keyword evidence="2" id="KW-1185">Reference proteome</keyword>
<accession>A0AAD9NKQ5</accession>
<gene>
    <name evidence="1" type="ORF">NP493_846g00023</name>
</gene>
<dbReference type="Proteomes" id="UP001209878">
    <property type="component" value="Unassembled WGS sequence"/>
</dbReference>
<reference evidence="1" key="1">
    <citation type="journal article" date="2023" name="Mol. Biol. Evol.">
        <title>Third-Generation Sequencing Reveals the Adaptive Role of the Epigenome in Three Deep-Sea Polychaetes.</title>
        <authorList>
            <person name="Perez M."/>
            <person name="Aroh O."/>
            <person name="Sun Y."/>
            <person name="Lan Y."/>
            <person name="Juniper S.K."/>
            <person name="Young C.R."/>
            <person name="Angers B."/>
            <person name="Qian P.Y."/>
        </authorList>
    </citation>
    <scope>NUCLEOTIDE SEQUENCE</scope>
    <source>
        <strain evidence="1">R07B-5</strain>
    </source>
</reference>
<proteinExistence type="predicted"/>
<evidence type="ECO:0000313" key="1">
    <source>
        <dbReference type="EMBL" id="KAK2173887.1"/>
    </source>
</evidence>
<organism evidence="1 2">
    <name type="scientific">Ridgeia piscesae</name>
    <name type="common">Tubeworm</name>
    <dbReference type="NCBI Taxonomy" id="27915"/>
    <lineage>
        <taxon>Eukaryota</taxon>
        <taxon>Metazoa</taxon>
        <taxon>Spiralia</taxon>
        <taxon>Lophotrochozoa</taxon>
        <taxon>Annelida</taxon>
        <taxon>Polychaeta</taxon>
        <taxon>Sedentaria</taxon>
        <taxon>Canalipalpata</taxon>
        <taxon>Sabellida</taxon>
        <taxon>Siboglinidae</taxon>
        <taxon>Ridgeia</taxon>
    </lineage>
</organism>
<dbReference type="AlphaFoldDB" id="A0AAD9NKQ5"/>
<dbReference type="PANTHER" id="PTHR47510:SF3">
    <property type="entry name" value="ENDO_EXONUCLEASE_PHOSPHATASE DOMAIN-CONTAINING PROTEIN"/>
    <property type="match status" value="1"/>
</dbReference>
<evidence type="ECO:0000313" key="2">
    <source>
        <dbReference type="Proteomes" id="UP001209878"/>
    </source>
</evidence>